<reference evidence="2 3" key="1">
    <citation type="journal article" date="2019" name="Genome Biol. Evol.">
        <title>Insights into the evolution of the New World diploid cottons (Gossypium, subgenus Houzingenia) based on genome sequencing.</title>
        <authorList>
            <person name="Grover C.E."/>
            <person name="Arick M.A. 2nd"/>
            <person name="Thrash A."/>
            <person name="Conover J.L."/>
            <person name="Sanders W.S."/>
            <person name="Peterson D.G."/>
            <person name="Frelichowski J.E."/>
            <person name="Scheffler J.A."/>
            <person name="Scheffler B.E."/>
            <person name="Wendel J.F."/>
        </authorList>
    </citation>
    <scope>NUCLEOTIDE SEQUENCE [LARGE SCALE GENOMIC DNA]</scope>
    <source>
        <strain evidence="2">5</strain>
        <tissue evidence="2">Leaf</tissue>
    </source>
</reference>
<evidence type="ECO:0000313" key="2">
    <source>
        <dbReference type="EMBL" id="MBA0751830.1"/>
    </source>
</evidence>
<organism evidence="2 3">
    <name type="scientific">Gossypium gossypioides</name>
    <name type="common">Mexican cotton</name>
    <name type="synonym">Selera gossypioides</name>
    <dbReference type="NCBI Taxonomy" id="34282"/>
    <lineage>
        <taxon>Eukaryota</taxon>
        <taxon>Viridiplantae</taxon>
        <taxon>Streptophyta</taxon>
        <taxon>Embryophyta</taxon>
        <taxon>Tracheophyta</taxon>
        <taxon>Spermatophyta</taxon>
        <taxon>Magnoliopsida</taxon>
        <taxon>eudicotyledons</taxon>
        <taxon>Gunneridae</taxon>
        <taxon>Pentapetalae</taxon>
        <taxon>rosids</taxon>
        <taxon>malvids</taxon>
        <taxon>Malvales</taxon>
        <taxon>Malvaceae</taxon>
        <taxon>Malvoideae</taxon>
        <taxon>Gossypium</taxon>
    </lineage>
</organism>
<dbReference type="OrthoDB" id="1291858at2759"/>
<dbReference type="EMBL" id="JABEZY010000013">
    <property type="protein sequence ID" value="MBA0751830.1"/>
    <property type="molecule type" value="Genomic_DNA"/>
</dbReference>
<dbReference type="InterPro" id="IPR057853">
    <property type="entry name" value="Beta-prop_WDR11_2nd"/>
</dbReference>
<dbReference type="InterPro" id="IPR039694">
    <property type="entry name" value="WDR11"/>
</dbReference>
<dbReference type="GO" id="GO:0005737">
    <property type="term" value="C:cytoplasm"/>
    <property type="evidence" value="ECO:0007669"/>
    <property type="project" value="TreeGrafter"/>
</dbReference>
<accession>A0A7J9CTJ8</accession>
<dbReference type="PANTHER" id="PTHR14593:SF5">
    <property type="entry name" value="WD REPEAT-CONTAINING PROTEIN 11"/>
    <property type="match status" value="1"/>
</dbReference>
<sequence>MEWTLPTVPRPVQKEVVNSDSLQDETSESFAFALVNGALEVFEVYGLRIRDFRPKWSSSSFVSSNGLITAMAYHLPH</sequence>
<evidence type="ECO:0000313" key="3">
    <source>
        <dbReference type="Proteomes" id="UP000593579"/>
    </source>
</evidence>
<feature type="domain" description="WDR11 second beta-propeller" evidence="1">
    <location>
        <begin position="14"/>
        <end position="77"/>
    </location>
</feature>
<dbReference type="AlphaFoldDB" id="A0A7J9CTJ8"/>
<dbReference type="PANTHER" id="PTHR14593">
    <property type="entry name" value="WD REPEAT-CONTAINING PROTEIN 11"/>
    <property type="match status" value="1"/>
</dbReference>
<comment type="caution">
    <text evidence="2">The sequence shown here is derived from an EMBL/GenBank/DDBJ whole genome shotgun (WGS) entry which is preliminary data.</text>
</comment>
<proteinExistence type="predicted"/>
<protein>
    <recommendedName>
        <fullName evidence="1">WDR11 second beta-propeller domain-containing protein</fullName>
    </recommendedName>
</protein>
<feature type="non-terminal residue" evidence="2">
    <location>
        <position position="77"/>
    </location>
</feature>
<dbReference type="Proteomes" id="UP000593579">
    <property type="component" value="Unassembled WGS sequence"/>
</dbReference>
<evidence type="ECO:0000259" key="1">
    <source>
        <dbReference type="Pfam" id="PF23752"/>
    </source>
</evidence>
<name>A0A7J9CTJ8_GOSGO</name>
<keyword evidence="3" id="KW-1185">Reference proteome</keyword>
<dbReference type="Pfam" id="PF23752">
    <property type="entry name" value="Beta-prop_WDR11_2nd"/>
    <property type="match status" value="1"/>
</dbReference>
<gene>
    <name evidence="2" type="ORF">Gogos_000728</name>
</gene>